<dbReference type="InterPro" id="IPR007523">
    <property type="entry name" value="NDUFAF3/AAMDC"/>
</dbReference>
<dbReference type="Pfam" id="PF04430">
    <property type="entry name" value="DUF498"/>
    <property type="match status" value="1"/>
</dbReference>
<keyword evidence="2" id="KW-1185">Reference proteome</keyword>
<dbReference type="RefSeq" id="WP_191819341.1">
    <property type="nucleotide sequence ID" value="NZ_JACYFT010000002.1"/>
</dbReference>
<dbReference type="AlphaFoldDB" id="A0A927FG83"/>
<name>A0A927FG83_9BURK</name>
<dbReference type="EMBL" id="JACYFT010000002">
    <property type="protein sequence ID" value="MBD8050865.1"/>
    <property type="molecule type" value="Genomic_DNA"/>
</dbReference>
<dbReference type="Proteomes" id="UP000647424">
    <property type="component" value="Unassembled WGS sequence"/>
</dbReference>
<dbReference type="CDD" id="cd05560">
    <property type="entry name" value="Xcc1710_like"/>
    <property type="match status" value="1"/>
</dbReference>
<dbReference type="Gene3D" id="3.40.1230.10">
    <property type="entry name" value="MTH938-like"/>
    <property type="match status" value="2"/>
</dbReference>
<accession>A0A927FG83</accession>
<reference evidence="1" key="1">
    <citation type="submission" date="2020-09" db="EMBL/GenBank/DDBJ databases">
        <title>Genome seq and assembly of Limnohabitants sp.</title>
        <authorList>
            <person name="Chhetri G."/>
        </authorList>
    </citation>
    <scope>NUCLEOTIDE SEQUENCE</scope>
    <source>
        <strain evidence="1">JUR4</strain>
    </source>
</reference>
<dbReference type="SUPFAM" id="SSF64076">
    <property type="entry name" value="MTH938-like"/>
    <property type="match status" value="1"/>
</dbReference>
<evidence type="ECO:0000313" key="1">
    <source>
        <dbReference type="EMBL" id="MBD8050865.1"/>
    </source>
</evidence>
<dbReference type="InterPro" id="IPR036748">
    <property type="entry name" value="MTH938-like_sf"/>
</dbReference>
<sequence>MKLQPDKSNAPMVRAYGPGWIDIDHDRHVHSVLVSSLADMPTTAWAPPGFEALQAQHLAPLATCGAELVILGTGQRLRFVPSSWLAPFAEHRVGLEAMDTAAACRTYNILASEGRKVVAALLIESDSTNSVR</sequence>
<comment type="caution">
    <text evidence="1">The sequence shown here is derived from an EMBL/GenBank/DDBJ whole genome shotgun (WGS) entry which is preliminary data.</text>
</comment>
<organism evidence="1 2">
    <name type="scientific">Limnohabitans radicicola</name>
    <dbReference type="NCBI Taxonomy" id="2771427"/>
    <lineage>
        <taxon>Bacteria</taxon>
        <taxon>Pseudomonadati</taxon>
        <taxon>Pseudomonadota</taxon>
        <taxon>Betaproteobacteria</taxon>
        <taxon>Burkholderiales</taxon>
        <taxon>Comamonadaceae</taxon>
        <taxon>Limnohabitans</taxon>
    </lineage>
</organism>
<proteinExistence type="predicted"/>
<protein>
    <submittedName>
        <fullName evidence="1">Mth938-like domain-containing protein</fullName>
    </submittedName>
</protein>
<evidence type="ECO:0000313" key="2">
    <source>
        <dbReference type="Proteomes" id="UP000647424"/>
    </source>
</evidence>
<dbReference type="PANTHER" id="PTHR21192:SF2">
    <property type="entry name" value="NADH DEHYDROGENASE [UBIQUINONE] 1 ALPHA SUBCOMPLEX ASSEMBLY FACTOR 3"/>
    <property type="match status" value="1"/>
</dbReference>
<dbReference type="PANTHER" id="PTHR21192">
    <property type="entry name" value="NUCLEAR PROTEIN E3-3"/>
    <property type="match status" value="1"/>
</dbReference>
<gene>
    <name evidence="1" type="ORF">IC609_09935</name>
</gene>